<gene>
    <name evidence="5" type="ORF">HNP55_002183</name>
</gene>
<dbReference type="GO" id="GO:0003841">
    <property type="term" value="F:1-acylglycerol-3-phosphate O-acyltransferase activity"/>
    <property type="evidence" value="ECO:0007669"/>
    <property type="project" value="TreeGrafter"/>
</dbReference>
<dbReference type="GO" id="GO:0006654">
    <property type="term" value="P:phosphatidic acid biosynthetic process"/>
    <property type="evidence" value="ECO:0007669"/>
    <property type="project" value="TreeGrafter"/>
</dbReference>
<protein>
    <submittedName>
        <fullName evidence="5">1-acyl-sn-glycerol-3-phosphate acyltransferase</fullName>
    </submittedName>
</protein>
<organism evidence="5 6">
    <name type="scientific">Roseateles oligotrophus</name>
    <dbReference type="NCBI Taxonomy" id="1769250"/>
    <lineage>
        <taxon>Bacteria</taxon>
        <taxon>Pseudomonadati</taxon>
        <taxon>Pseudomonadota</taxon>
        <taxon>Betaproteobacteria</taxon>
        <taxon>Burkholderiales</taxon>
        <taxon>Sphaerotilaceae</taxon>
        <taxon>Roseateles</taxon>
    </lineage>
</organism>
<reference evidence="5 6" key="1">
    <citation type="submission" date="2020-08" db="EMBL/GenBank/DDBJ databases">
        <title>Functional genomics of gut bacteria from endangered species of beetles.</title>
        <authorList>
            <person name="Carlos-Shanley C."/>
        </authorList>
    </citation>
    <scope>NUCLEOTIDE SEQUENCE [LARGE SCALE GENOMIC DNA]</scope>
    <source>
        <strain evidence="5 6">S00239</strain>
    </source>
</reference>
<dbReference type="SUPFAM" id="SSF69593">
    <property type="entry name" value="Glycerol-3-phosphate (1)-acyltransferase"/>
    <property type="match status" value="1"/>
</dbReference>
<feature type="domain" description="Phospholipid/glycerol acyltransferase" evidence="4">
    <location>
        <begin position="52"/>
        <end position="166"/>
    </location>
</feature>
<proteinExistence type="predicted"/>
<evidence type="ECO:0000256" key="2">
    <source>
        <dbReference type="ARBA" id="ARBA00022679"/>
    </source>
</evidence>
<accession>A0A840L645</accession>
<comment type="pathway">
    <text evidence="1">Lipid metabolism.</text>
</comment>
<dbReference type="PANTHER" id="PTHR10434:SF9">
    <property type="entry name" value="PHOSPHOLIPID_GLYCEROL ACYLTRANSFERASE DOMAIN-CONTAINING PROTEIN"/>
    <property type="match status" value="1"/>
</dbReference>
<dbReference type="SMART" id="SM00563">
    <property type="entry name" value="PlsC"/>
    <property type="match status" value="1"/>
</dbReference>
<evidence type="ECO:0000313" key="5">
    <source>
        <dbReference type="EMBL" id="MBB4843660.1"/>
    </source>
</evidence>
<dbReference type="Pfam" id="PF01553">
    <property type="entry name" value="Acyltransferase"/>
    <property type="match status" value="1"/>
</dbReference>
<keyword evidence="2 5" id="KW-0808">Transferase</keyword>
<dbReference type="EMBL" id="JACHLP010000004">
    <property type="protein sequence ID" value="MBB4843660.1"/>
    <property type="molecule type" value="Genomic_DNA"/>
</dbReference>
<evidence type="ECO:0000256" key="3">
    <source>
        <dbReference type="ARBA" id="ARBA00023315"/>
    </source>
</evidence>
<dbReference type="Proteomes" id="UP000562027">
    <property type="component" value="Unassembled WGS sequence"/>
</dbReference>
<dbReference type="AlphaFoldDB" id="A0A840L645"/>
<dbReference type="RefSeq" id="WP_184299141.1">
    <property type="nucleotide sequence ID" value="NZ_JACHLP010000004.1"/>
</dbReference>
<dbReference type="InterPro" id="IPR002123">
    <property type="entry name" value="Plipid/glycerol_acylTrfase"/>
</dbReference>
<dbReference type="PANTHER" id="PTHR10434">
    <property type="entry name" value="1-ACYL-SN-GLYCEROL-3-PHOSPHATE ACYLTRANSFERASE"/>
    <property type="match status" value="1"/>
</dbReference>
<evidence type="ECO:0000313" key="6">
    <source>
        <dbReference type="Proteomes" id="UP000562027"/>
    </source>
</evidence>
<evidence type="ECO:0000259" key="4">
    <source>
        <dbReference type="SMART" id="SM00563"/>
    </source>
</evidence>
<keyword evidence="6" id="KW-1185">Reference proteome</keyword>
<comment type="caution">
    <text evidence="5">The sequence shown here is derived from an EMBL/GenBank/DDBJ whole genome shotgun (WGS) entry which is preliminary data.</text>
</comment>
<keyword evidence="3 5" id="KW-0012">Acyltransferase</keyword>
<name>A0A840L645_9BURK</name>
<sequence>MSLSPCPPMPRLFAARESQQCLHPQGSVWAQRLLRWAGWRLDFDGLPGRQGVILVYPHTSNWDFVVGILAKWALGLQLRFWAKDSLFRLPLFGAWVRWLGGVAVKRDSPQGLVRDTVRDMQAAQARGEMFWLAMAPEGTRALASGWRSGAYQVALQARVPAGLAYLDYRSKTVCLRQFLLLGGDPQADLAVMAETFSAAHGYKPALASPIRMKS</sequence>
<evidence type="ECO:0000256" key="1">
    <source>
        <dbReference type="ARBA" id="ARBA00005189"/>
    </source>
</evidence>